<name>A0AAD4JN62_PERFH</name>
<dbReference type="EMBL" id="SDAM02000027">
    <property type="protein sequence ID" value="KAH6836055.1"/>
    <property type="molecule type" value="Genomic_DNA"/>
</dbReference>
<feature type="region of interest" description="Disordered" evidence="1">
    <location>
        <begin position="1"/>
        <end position="75"/>
    </location>
</feature>
<protein>
    <submittedName>
        <fullName evidence="2">Uncharacterized protein</fullName>
    </submittedName>
</protein>
<feature type="region of interest" description="Disordered" evidence="1">
    <location>
        <begin position="112"/>
        <end position="137"/>
    </location>
</feature>
<gene>
    <name evidence="2" type="ORF">C2S53_012023</name>
</gene>
<proteinExistence type="predicted"/>
<feature type="compositionally biased region" description="Low complexity" evidence="1">
    <location>
        <begin position="198"/>
        <end position="228"/>
    </location>
</feature>
<dbReference type="PANTHER" id="PTHR34193">
    <property type="entry name" value="OS11G0199801 PROTEIN"/>
    <property type="match status" value="1"/>
</dbReference>
<dbReference type="Proteomes" id="UP001190926">
    <property type="component" value="Unassembled WGS sequence"/>
</dbReference>
<feature type="compositionally biased region" description="Low complexity" evidence="1">
    <location>
        <begin position="55"/>
        <end position="68"/>
    </location>
</feature>
<dbReference type="AlphaFoldDB" id="A0AAD4JN62"/>
<evidence type="ECO:0000313" key="3">
    <source>
        <dbReference type="Proteomes" id="UP001190926"/>
    </source>
</evidence>
<comment type="caution">
    <text evidence="2">The sequence shown here is derived from an EMBL/GenBank/DDBJ whole genome shotgun (WGS) entry which is preliminary data.</text>
</comment>
<feature type="compositionally biased region" description="Basic and acidic residues" evidence="1">
    <location>
        <begin position="29"/>
        <end position="42"/>
    </location>
</feature>
<evidence type="ECO:0000256" key="1">
    <source>
        <dbReference type="SAM" id="MobiDB-lite"/>
    </source>
</evidence>
<sequence>MINSVQKNGKKTPQKLEFTHNNLYSEVQFRPDHNQESLRSSEDSGVASPPLWKNSPSPARSPSRPLLSHYSPDSRAQAIARGRSELMEMVRRMPESSYELSLKDIVEHHHRAENQAPKTGDGSQQRGVVKVMKKEESKRFDRNLSFENKGLFLNMVFPFSFKSKKKKKIVGNNSGRVSPKPEGLKSGGERDWWKKKFTGSSDSDSSKISTSSGSTGSSGATASTASADARGRKRSGFITGCWHFFHSRRSKSAE</sequence>
<evidence type="ECO:0000313" key="2">
    <source>
        <dbReference type="EMBL" id="KAH6836055.1"/>
    </source>
</evidence>
<organism evidence="2 3">
    <name type="scientific">Perilla frutescens var. hirtella</name>
    <name type="common">Perilla citriodora</name>
    <name type="synonym">Perilla setoyensis</name>
    <dbReference type="NCBI Taxonomy" id="608512"/>
    <lineage>
        <taxon>Eukaryota</taxon>
        <taxon>Viridiplantae</taxon>
        <taxon>Streptophyta</taxon>
        <taxon>Embryophyta</taxon>
        <taxon>Tracheophyta</taxon>
        <taxon>Spermatophyta</taxon>
        <taxon>Magnoliopsida</taxon>
        <taxon>eudicotyledons</taxon>
        <taxon>Gunneridae</taxon>
        <taxon>Pentapetalae</taxon>
        <taxon>asterids</taxon>
        <taxon>lamiids</taxon>
        <taxon>Lamiales</taxon>
        <taxon>Lamiaceae</taxon>
        <taxon>Nepetoideae</taxon>
        <taxon>Elsholtzieae</taxon>
        <taxon>Perilla</taxon>
    </lineage>
</organism>
<reference evidence="2 3" key="1">
    <citation type="journal article" date="2021" name="Nat. Commun.">
        <title>Incipient diploidization of the medicinal plant Perilla within 10,000 years.</title>
        <authorList>
            <person name="Zhang Y."/>
            <person name="Shen Q."/>
            <person name="Leng L."/>
            <person name="Zhang D."/>
            <person name="Chen S."/>
            <person name="Shi Y."/>
            <person name="Ning Z."/>
            <person name="Chen S."/>
        </authorList>
    </citation>
    <scope>NUCLEOTIDE SEQUENCE [LARGE SCALE GENOMIC DNA]</scope>
    <source>
        <strain evidence="3">cv. PC099</strain>
    </source>
</reference>
<feature type="region of interest" description="Disordered" evidence="1">
    <location>
        <begin position="168"/>
        <end position="231"/>
    </location>
</feature>
<keyword evidence="3" id="KW-1185">Reference proteome</keyword>
<dbReference type="PANTHER" id="PTHR34193:SF1">
    <property type="entry name" value="EXPRESSED PROTEIN"/>
    <property type="match status" value="1"/>
</dbReference>
<accession>A0AAD4JN62</accession>